<feature type="transmembrane region" description="Helical" evidence="1">
    <location>
        <begin position="749"/>
        <end position="768"/>
    </location>
</feature>
<evidence type="ECO:0000256" key="1">
    <source>
        <dbReference type="SAM" id="Phobius"/>
    </source>
</evidence>
<keyword evidence="1" id="KW-0472">Membrane</keyword>
<keyword evidence="1" id="KW-0812">Transmembrane</keyword>
<protein>
    <recommendedName>
        <fullName evidence="4">Meckelin</fullName>
    </recommendedName>
</protein>
<gene>
    <name evidence="2" type="ORF">ODALV1_LOCUS6780</name>
</gene>
<feature type="transmembrane region" description="Helical" evidence="1">
    <location>
        <begin position="780"/>
        <end position="797"/>
    </location>
</feature>
<sequence>MENLIPDPFNNFRFYQCTPEWAPDQNRYHVFARVKDCAMGPNGEPLAYDIRHCKCMHRDEAVCFNPAIHGNRARSTFTDNLFWLQGRANELQLDLHQPNFPVIILFLNYETTPRHISETKYGRGLGYLACNNEPVELKPNQEYKFIASPPSKQFCFVQFYFNPKSCRTWSHRVLNAYLLDYHFSFLLPKTFLIPAIPYFSNQNPTGRDNINMRVFKSGVYFCHVDLAMPLTISGQSITFSIPFLIDMIWSSGPSMFKISFSVLPTKIGIHLGYSKKLAFFKAKYISLSTCLNYNRIYNRMLNNCLAKKHGYATTSICIHNQLINYVGGPPSVIYMASGITSKEQFQVAYLRSCNEVAIVIEDGNFFGLPIRPYLLDFRGKIADIRQPLLTALCGNCTLLGEIQESELNLGVFNIFPTFGARKSELIQSELYFASTGNLMQFVTCFPTEKPGWLSLIGFIHPFDLNTWLMILVTAVLSGTILVNGSKERVEWFDFVFVYHILLAQGTHVTNNVKWIGGAWLLAGIVLTFFYQGENINRLTAPLPSEKMSNFADLLSANFTIYTPLRGATGLQESIKGLRNWNVERHLYPNFSGKFLFGDLYINKETSRTRAEAIREMKAMLKSPSTFSELIEMLKPNYNPDKISKCGRDAYVDISTNVEKMKSELAMRGVERKILSWSKVAYGEVYDYWSFELIPFTAEWFLGRARGLFQSGIVRVWHEWERRVVLWKETLLEARGPKEIPYGLSLDGNIAVVFLLHFILLCIPFIVFIVEARVYVKELAKLLWCLISSIIIYFDRFLRRIWHAAKNVKILNMGHVEFL</sequence>
<comment type="caution">
    <text evidence="2">The sequence shown here is derived from an EMBL/GenBank/DDBJ whole genome shotgun (WGS) entry which is preliminary data.</text>
</comment>
<keyword evidence="3" id="KW-1185">Reference proteome</keyword>
<accession>A0ABP1Q324</accession>
<organism evidence="2 3">
    <name type="scientific">Orchesella dallaii</name>
    <dbReference type="NCBI Taxonomy" id="48710"/>
    <lineage>
        <taxon>Eukaryota</taxon>
        <taxon>Metazoa</taxon>
        <taxon>Ecdysozoa</taxon>
        <taxon>Arthropoda</taxon>
        <taxon>Hexapoda</taxon>
        <taxon>Collembola</taxon>
        <taxon>Entomobryomorpha</taxon>
        <taxon>Entomobryoidea</taxon>
        <taxon>Orchesellidae</taxon>
        <taxon>Orchesellinae</taxon>
        <taxon>Orchesella</taxon>
    </lineage>
</organism>
<proteinExistence type="predicted"/>
<evidence type="ECO:0000313" key="2">
    <source>
        <dbReference type="EMBL" id="CAL8087557.1"/>
    </source>
</evidence>
<evidence type="ECO:0008006" key="4">
    <source>
        <dbReference type="Google" id="ProtNLM"/>
    </source>
</evidence>
<dbReference type="EMBL" id="CAXLJM020000021">
    <property type="protein sequence ID" value="CAL8087557.1"/>
    <property type="molecule type" value="Genomic_DNA"/>
</dbReference>
<evidence type="ECO:0000313" key="3">
    <source>
        <dbReference type="Proteomes" id="UP001642540"/>
    </source>
</evidence>
<keyword evidence="1" id="KW-1133">Transmembrane helix</keyword>
<reference evidence="2 3" key="1">
    <citation type="submission" date="2024-08" db="EMBL/GenBank/DDBJ databases">
        <authorList>
            <person name="Cucini C."/>
            <person name="Frati F."/>
        </authorList>
    </citation>
    <scope>NUCLEOTIDE SEQUENCE [LARGE SCALE GENOMIC DNA]</scope>
</reference>
<name>A0ABP1Q324_9HEXA</name>
<dbReference type="Proteomes" id="UP001642540">
    <property type="component" value="Unassembled WGS sequence"/>
</dbReference>